<gene>
    <name evidence="2" type="ORF">FHL15_000541</name>
</gene>
<dbReference type="AlphaFoldDB" id="A0A553IE42"/>
<evidence type="ECO:0000256" key="1">
    <source>
        <dbReference type="SAM" id="MobiDB-lite"/>
    </source>
</evidence>
<proteinExistence type="predicted"/>
<dbReference type="OrthoDB" id="4770927at2759"/>
<organism evidence="2 3">
    <name type="scientific">Xylaria flabelliformis</name>
    <dbReference type="NCBI Taxonomy" id="2512241"/>
    <lineage>
        <taxon>Eukaryota</taxon>
        <taxon>Fungi</taxon>
        <taxon>Dikarya</taxon>
        <taxon>Ascomycota</taxon>
        <taxon>Pezizomycotina</taxon>
        <taxon>Sordariomycetes</taxon>
        <taxon>Xylariomycetidae</taxon>
        <taxon>Xylariales</taxon>
        <taxon>Xylariaceae</taxon>
        <taxon>Xylaria</taxon>
    </lineage>
</organism>
<dbReference type="Proteomes" id="UP000319160">
    <property type="component" value="Unassembled WGS sequence"/>
</dbReference>
<evidence type="ECO:0000313" key="2">
    <source>
        <dbReference type="EMBL" id="TRX98467.1"/>
    </source>
</evidence>
<dbReference type="EMBL" id="VFLP01000002">
    <property type="protein sequence ID" value="TRX98467.1"/>
    <property type="molecule type" value="Genomic_DNA"/>
</dbReference>
<accession>A0A553IE42</accession>
<reference evidence="3" key="1">
    <citation type="submission" date="2019-06" db="EMBL/GenBank/DDBJ databases">
        <title>Draft genome sequence of the griseofulvin-producing fungus Xylaria cubensis strain G536.</title>
        <authorList>
            <person name="Mead M.E."/>
            <person name="Raja H.A."/>
            <person name="Steenwyk J.L."/>
            <person name="Knowles S.L."/>
            <person name="Oberlies N.H."/>
            <person name="Rokas A."/>
        </authorList>
    </citation>
    <scope>NUCLEOTIDE SEQUENCE [LARGE SCALE GENOMIC DNA]</scope>
    <source>
        <strain evidence="3">G536</strain>
    </source>
</reference>
<name>A0A553IE42_9PEZI</name>
<sequence>MMSVTSAARRLLRTLSLSQPTVMTDLQRDGRGGGPAADGRSWCAAVDGAGTDSSSTSSCFELELWPSQSANSRRLSLHYSSSISISPSADRQDNGLRNGQYHSEPGGETSELRNAARLCIDTPLSRKSILEKPETIPSLRTSHACFLSPTDSSDSASTVVLDVDCTSDGNEGTVNNRLVPTTDASPIVVWSEKAATRHQRTGNNTTKPGVKKSGDEADELFWRGYWD</sequence>
<evidence type="ECO:0000313" key="3">
    <source>
        <dbReference type="Proteomes" id="UP000319160"/>
    </source>
</evidence>
<keyword evidence="3" id="KW-1185">Reference proteome</keyword>
<feature type="region of interest" description="Disordered" evidence="1">
    <location>
        <begin position="194"/>
        <end position="215"/>
    </location>
</feature>
<comment type="caution">
    <text evidence="2">The sequence shown here is derived from an EMBL/GenBank/DDBJ whole genome shotgun (WGS) entry which is preliminary data.</text>
</comment>
<feature type="region of interest" description="Disordered" evidence="1">
    <location>
        <begin position="84"/>
        <end position="112"/>
    </location>
</feature>
<protein>
    <submittedName>
        <fullName evidence="2">Uncharacterized protein</fullName>
    </submittedName>
</protein>